<sequence>MIPNQPVMGFDTGTGNTLLDQWIEKHLGIPYDKNGEWAATGQINEVLLDNLLEESFSDNLHLKVRGGNYLICPG</sequence>
<gene>
    <name evidence="1" type="primary">anmK_2</name>
    <name evidence="1" type="ORF">NCTC8284_03773</name>
</gene>
<name>A0A3S4TXR6_9PAST</name>
<evidence type="ECO:0000313" key="2">
    <source>
        <dbReference type="Proteomes" id="UP000278733"/>
    </source>
</evidence>
<dbReference type="EMBL" id="LR134405">
    <property type="protein sequence ID" value="VEH68538.1"/>
    <property type="molecule type" value="Genomic_DNA"/>
</dbReference>
<keyword evidence="1" id="KW-0418">Kinase</keyword>
<dbReference type="GO" id="GO:0009254">
    <property type="term" value="P:peptidoglycan turnover"/>
    <property type="evidence" value="ECO:0007669"/>
    <property type="project" value="InterPro"/>
</dbReference>
<dbReference type="AlphaFoldDB" id="A0A3S4TXR6"/>
<dbReference type="InterPro" id="IPR005338">
    <property type="entry name" value="Anhydro_N_Ac-Mur_kinase"/>
</dbReference>
<dbReference type="Gene3D" id="3.30.420.40">
    <property type="match status" value="1"/>
</dbReference>
<dbReference type="EC" id="2.7.1.170" evidence="1"/>
<dbReference type="GO" id="GO:0016773">
    <property type="term" value="F:phosphotransferase activity, alcohol group as acceptor"/>
    <property type="evidence" value="ECO:0007669"/>
    <property type="project" value="InterPro"/>
</dbReference>
<dbReference type="Pfam" id="PF03702">
    <property type="entry name" value="AnmK"/>
    <property type="match status" value="1"/>
</dbReference>
<proteinExistence type="predicted"/>
<dbReference type="GO" id="GO:0006040">
    <property type="term" value="P:amino sugar metabolic process"/>
    <property type="evidence" value="ECO:0007669"/>
    <property type="project" value="InterPro"/>
</dbReference>
<dbReference type="PANTHER" id="PTHR30605:SF0">
    <property type="entry name" value="ANHYDRO-N-ACETYLMURAMIC ACID KINASE"/>
    <property type="match status" value="1"/>
</dbReference>
<dbReference type="GO" id="GO:0016301">
    <property type="term" value="F:kinase activity"/>
    <property type="evidence" value="ECO:0007669"/>
    <property type="project" value="UniProtKB-KW"/>
</dbReference>
<protein>
    <submittedName>
        <fullName evidence="1">Anhydro-N-acetylmuramic acid kinase</fullName>
        <ecNumber evidence="1">2.7.1.170</ecNumber>
    </submittedName>
</protein>
<dbReference type="KEGG" id="rpne:NCTC8284_03773"/>
<accession>A0A3S4TXR6</accession>
<evidence type="ECO:0000313" key="1">
    <source>
        <dbReference type="EMBL" id="VEH68538.1"/>
    </source>
</evidence>
<keyword evidence="1" id="KW-0808">Transferase</keyword>
<organism evidence="1 2">
    <name type="scientific">Rodentibacter pneumotropicus</name>
    <dbReference type="NCBI Taxonomy" id="758"/>
    <lineage>
        <taxon>Bacteria</taxon>
        <taxon>Pseudomonadati</taxon>
        <taxon>Pseudomonadota</taxon>
        <taxon>Gammaproteobacteria</taxon>
        <taxon>Pasteurellales</taxon>
        <taxon>Pasteurellaceae</taxon>
        <taxon>Rodentibacter</taxon>
    </lineage>
</organism>
<dbReference type="PANTHER" id="PTHR30605">
    <property type="entry name" value="ANHYDRO-N-ACETYLMURAMIC ACID KINASE"/>
    <property type="match status" value="1"/>
</dbReference>
<dbReference type="GO" id="GO:0005524">
    <property type="term" value="F:ATP binding"/>
    <property type="evidence" value="ECO:0007669"/>
    <property type="project" value="InterPro"/>
</dbReference>
<reference evidence="1 2" key="1">
    <citation type="submission" date="2018-12" db="EMBL/GenBank/DDBJ databases">
        <authorList>
            <consortium name="Pathogen Informatics"/>
        </authorList>
    </citation>
    <scope>NUCLEOTIDE SEQUENCE [LARGE SCALE GENOMIC DNA]</scope>
    <source>
        <strain evidence="1 2">NCTC8284</strain>
    </source>
</reference>
<dbReference type="Proteomes" id="UP000278733">
    <property type="component" value="Chromosome"/>
</dbReference>